<evidence type="ECO:0000313" key="3">
    <source>
        <dbReference type="Proteomes" id="UP000176915"/>
    </source>
</evidence>
<dbReference type="EMBL" id="MFFY01000004">
    <property type="protein sequence ID" value="OGF32121.1"/>
    <property type="molecule type" value="Genomic_DNA"/>
</dbReference>
<protein>
    <recommendedName>
        <fullName evidence="1">DUF6788 domain-containing protein</fullName>
    </recommendedName>
</protein>
<accession>A0A1F5T0X8</accession>
<organism evidence="2 3">
    <name type="scientific">Candidatus Falkowbacteria bacterium RIFCSPLOWO2_12_FULL_45_13</name>
    <dbReference type="NCBI Taxonomy" id="1797991"/>
    <lineage>
        <taxon>Bacteria</taxon>
        <taxon>Candidatus Falkowiibacteriota</taxon>
    </lineage>
</organism>
<sequence>MDLTALRVKIVALRGERHRLEDKLMAKPGEMLSGPLVERYAPCGKPNCRCKKKGSKGHGPYYYAQIKIKGAYTNIYLGRNQELIEQARRYSEYIKDLARLRQINKEIDKLLEKLNRSKLRKKVK</sequence>
<dbReference type="InterPro" id="IPR046738">
    <property type="entry name" value="DUF6788"/>
</dbReference>
<reference evidence="2 3" key="1">
    <citation type="journal article" date="2016" name="Nat. Commun.">
        <title>Thousands of microbial genomes shed light on interconnected biogeochemical processes in an aquifer system.</title>
        <authorList>
            <person name="Anantharaman K."/>
            <person name="Brown C.T."/>
            <person name="Hug L.A."/>
            <person name="Sharon I."/>
            <person name="Castelle C.J."/>
            <person name="Probst A.J."/>
            <person name="Thomas B.C."/>
            <person name="Singh A."/>
            <person name="Wilkins M.J."/>
            <person name="Karaoz U."/>
            <person name="Brodie E.L."/>
            <person name="Williams K.H."/>
            <person name="Hubbard S.S."/>
            <person name="Banfield J.F."/>
        </authorList>
    </citation>
    <scope>NUCLEOTIDE SEQUENCE [LARGE SCALE GENOMIC DNA]</scope>
</reference>
<gene>
    <name evidence="2" type="ORF">A3H09_00300</name>
</gene>
<dbReference type="AlphaFoldDB" id="A0A1F5T0X8"/>
<dbReference type="Proteomes" id="UP000176915">
    <property type="component" value="Unassembled WGS sequence"/>
</dbReference>
<evidence type="ECO:0000313" key="2">
    <source>
        <dbReference type="EMBL" id="OGF32121.1"/>
    </source>
</evidence>
<proteinExistence type="predicted"/>
<feature type="domain" description="DUF6788" evidence="1">
    <location>
        <begin position="13"/>
        <end position="84"/>
    </location>
</feature>
<comment type="caution">
    <text evidence="2">The sequence shown here is derived from an EMBL/GenBank/DDBJ whole genome shotgun (WGS) entry which is preliminary data.</text>
</comment>
<evidence type="ECO:0000259" key="1">
    <source>
        <dbReference type="Pfam" id="PF20586"/>
    </source>
</evidence>
<name>A0A1F5T0X8_9BACT</name>
<dbReference type="Pfam" id="PF20586">
    <property type="entry name" value="DUF6788"/>
    <property type="match status" value="1"/>
</dbReference>